<evidence type="ECO:0000313" key="9">
    <source>
        <dbReference type="Proteomes" id="UP000218231"/>
    </source>
</evidence>
<proteinExistence type="predicted"/>
<sequence>MLILVCASILGFASAKSLEARWATCGSLVEVASAEFESVPQDEMVVSGSEVVLSCSLYASPQATISWFFRDQRITNHAPAMVENSLPNRKLGQSLVESRLRIPCVDVHTAGEYTCTATTPCTPPNLFLSASAQVMIAPTNKVSRCNASSSFDSPNPSPSSPFISQFTVSRLEMPGGVIQLMCRAQGNPQPEVTWHRLGEAEELIDITNHHSYMKLSNGDLLVMGDDDKVTESFRCTAKNQHGEDTTDSTIIYVNADEN</sequence>
<keyword evidence="2" id="KW-0472">Membrane</keyword>
<dbReference type="EMBL" id="LIAE01008114">
    <property type="protein sequence ID" value="PAV75406.1"/>
    <property type="molecule type" value="Genomic_DNA"/>
</dbReference>
<evidence type="ECO:0000256" key="5">
    <source>
        <dbReference type="ARBA" id="ARBA00023319"/>
    </source>
</evidence>
<dbReference type="InterPro" id="IPR007110">
    <property type="entry name" value="Ig-like_dom"/>
</dbReference>
<dbReference type="SUPFAM" id="SSF48726">
    <property type="entry name" value="Immunoglobulin"/>
    <property type="match status" value="2"/>
</dbReference>
<reference evidence="8 9" key="1">
    <citation type="journal article" date="2017" name="Curr. Biol.">
        <title>Genome architecture and evolution of a unichromosomal asexual nematode.</title>
        <authorList>
            <person name="Fradin H."/>
            <person name="Zegar C."/>
            <person name="Gutwein M."/>
            <person name="Lucas J."/>
            <person name="Kovtun M."/>
            <person name="Corcoran D."/>
            <person name="Baugh L.R."/>
            <person name="Kiontke K."/>
            <person name="Gunsalus K."/>
            <person name="Fitch D.H."/>
            <person name="Piano F."/>
        </authorList>
    </citation>
    <scope>NUCLEOTIDE SEQUENCE [LARGE SCALE GENOMIC DNA]</scope>
    <source>
        <strain evidence="8">PF1309</strain>
    </source>
</reference>
<feature type="domain" description="Ig-like" evidence="7">
    <location>
        <begin position="34"/>
        <end position="135"/>
    </location>
</feature>
<evidence type="ECO:0000256" key="6">
    <source>
        <dbReference type="SAM" id="SignalP"/>
    </source>
</evidence>
<feature type="domain" description="Ig-like" evidence="7">
    <location>
        <begin position="161"/>
        <end position="251"/>
    </location>
</feature>
<dbReference type="Gene3D" id="2.60.40.10">
    <property type="entry name" value="Immunoglobulins"/>
    <property type="match status" value="2"/>
</dbReference>
<evidence type="ECO:0000313" key="8">
    <source>
        <dbReference type="EMBL" id="PAV75406.1"/>
    </source>
</evidence>
<dbReference type="CDD" id="cd00096">
    <property type="entry name" value="Ig"/>
    <property type="match status" value="1"/>
</dbReference>
<feature type="signal peptide" evidence="6">
    <location>
        <begin position="1"/>
        <end position="15"/>
    </location>
</feature>
<dbReference type="InterPro" id="IPR036179">
    <property type="entry name" value="Ig-like_dom_sf"/>
</dbReference>
<dbReference type="SMART" id="SM00408">
    <property type="entry name" value="IGc2"/>
    <property type="match status" value="2"/>
</dbReference>
<dbReference type="PANTHER" id="PTHR11640">
    <property type="entry name" value="NEPHRIN"/>
    <property type="match status" value="1"/>
</dbReference>
<dbReference type="InterPro" id="IPR003598">
    <property type="entry name" value="Ig_sub2"/>
</dbReference>
<evidence type="ECO:0000256" key="3">
    <source>
        <dbReference type="ARBA" id="ARBA00023157"/>
    </source>
</evidence>
<organism evidence="8 9">
    <name type="scientific">Diploscapter pachys</name>
    <dbReference type="NCBI Taxonomy" id="2018661"/>
    <lineage>
        <taxon>Eukaryota</taxon>
        <taxon>Metazoa</taxon>
        <taxon>Ecdysozoa</taxon>
        <taxon>Nematoda</taxon>
        <taxon>Chromadorea</taxon>
        <taxon>Rhabditida</taxon>
        <taxon>Rhabditina</taxon>
        <taxon>Rhabditomorpha</taxon>
        <taxon>Rhabditoidea</taxon>
        <taxon>Rhabditidae</taxon>
        <taxon>Diploscapter</taxon>
    </lineage>
</organism>
<protein>
    <recommendedName>
        <fullName evidence="7">Ig-like domain-containing protein</fullName>
    </recommendedName>
</protein>
<feature type="chain" id="PRO_5012742464" description="Ig-like domain-containing protein" evidence="6">
    <location>
        <begin position="16"/>
        <end position="258"/>
    </location>
</feature>
<dbReference type="GO" id="GO:0098609">
    <property type="term" value="P:cell-cell adhesion"/>
    <property type="evidence" value="ECO:0007669"/>
    <property type="project" value="TreeGrafter"/>
</dbReference>
<dbReference type="PROSITE" id="PS50835">
    <property type="entry name" value="IG_LIKE"/>
    <property type="match status" value="2"/>
</dbReference>
<evidence type="ECO:0000256" key="2">
    <source>
        <dbReference type="ARBA" id="ARBA00023136"/>
    </source>
</evidence>
<dbReference type="PANTHER" id="PTHR11640:SF31">
    <property type="entry name" value="IRREGULAR CHIASM C-ROUGHEST PROTEIN-RELATED"/>
    <property type="match status" value="1"/>
</dbReference>
<evidence type="ECO:0000256" key="1">
    <source>
        <dbReference type="ARBA" id="ARBA00004479"/>
    </source>
</evidence>
<evidence type="ECO:0000259" key="7">
    <source>
        <dbReference type="PROSITE" id="PS50835"/>
    </source>
</evidence>
<evidence type="ECO:0000256" key="4">
    <source>
        <dbReference type="ARBA" id="ARBA00023180"/>
    </source>
</evidence>
<keyword evidence="9" id="KW-1185">Reference proteome</keyword>
<keyword evidence="3" id="KW-1015">Disulfide bond</keyword>
<comment type="caution">
    <text evidence="8">The sequence shown here is derived from an EMBL/GenBank/DDBJ whole genome shotgun (WGS) entry which is preliminary data.</text>
</comment>
<dbReference type="GO" id="GO:0050839">
    <property type="term" value="F:cell adhesion molecule binding"/>
    <property type="evidence" value="ECO:0007669"/>
    <property type="project" value="TreeGrafter"/>
</dbReference>
<dbReference type="OrthoDB" id="6138780at2759"/>
<dbReference type="STRING" id="2018661.A0A2A2KN21"/>
<gene>
    <name evidence="8" type="ORF">WR25_17799</name>
</gene>
<comment type="subcellular location">
    <subcellularLocation>
        <location evidence="1">Membrane</location>
        <topology evidence="1">Single-pass type I membrane protein</topology>
    </subcellularLocation>
</comment>
<dbReference type="AlphaFoldDB" id="A0A2A2KN21"/>
<dbReference type="SMART" id="SM00409">
    <property type="entry name" value="IG"/>
    <property type="match status" value="2"/>
</dbReference>
<keyword evidence="4" id="KW-0325">Glycoprotein</keyword>
<name>A0A2A2KN21_9BILA</name>
<dbReference type="GO" id="GO:0005911">
    <property type="term" value="C:cell-cell junction"/>
    <property type="evidence" value="ECO:0007669"/>
    <property type="project" value="TreeGrafter"/>
</dbReference>
<dbReference type="GO" id="GO:0005886">
    <property type="term" value="C:plasma membrane"/>
    <property type="evidence" value="ECO:0007669"/>
    <property type="project" value="TreeGrafter"/>
</dbReference>
<dbReference type="Pfam" id="PF13927">
    <property type="entry name" value="Ig_3"/>
    <property type="match status" value="2"/>
</dbReference>
<dbReference type="InterPro" id="IPR051275">
    <property type="entry name" value="Cell_adhesion_signaling"/>
</dbReference>
<keyword evidence="6" id="KW-0732">Signal</keyword>
<dbReference type="InterPro" id="IPR003599">
    <property type="entry name" value="Ig_sub"/>
</dbReference>
<accession>A0A2A2KN21</accession>
<dbReference type="InterPro" id="IPR013783">
    <property type="entry name" value="Ig-like_fold"/>
</dbReference>
<dbReference type="Proteomes" id="UP000218231">
    <property type="component" value="Unassembled WGS sequence"/>
</dbReference>
<keyword evidence="5" id="KW-0393">Immunoglobulin domain</keyword>